<reference evidence="1" key="1">
    <citation type="submission" date="2014-09" db="EMBL/GenBank/DDBJ databases">
        <authorList>
            <person name="Magalhaes I.L.F."/>
            <person name="Oliveira U."/>
            <person name="Santos F.R."/>
            <person name="Vidigal T.H.D.A."/>
            <person name="Brescovit A.D."/>
            <person name="Santos A.J."/>
        </authorList>
    </citation>
    <scope>NUCLEOTIDE SEQUENCE</scope>
    <source>
        <tissue evidence="1">Shoot tissue taken approximately 20 cm above the soil surface</tissue>
    </source>
</reference>
<organism evidence="1">
    <name type="scientific">Arundo donax</name>
    <name type="common">Giant reed</name>
    <name type="synonym">Donax arundinaceus</name>
    <dbReference type="NCBI Taxonomy" id="35708"/>
    <lineage>
        <taxon>Eukaryota</taxon>
        <taxon>Viridiplantae</taxon>
        <taxon>Streptophyta</taxon>
        <taxon>Embryophyta</taxon>
        <taxon>Tracheophyta</taxon>
        <taxon>Spermatophyta</taxon>
        <taxon>Magnoliopsida</taxon>
        <taxon>Liliopsida</taxon>
        <taxon>Poales</taxon>
        <taxon>Poaceae</taxon>
        <taxon>PACMAD clade</taxon>
        <taxon>Arundinoideae</taxon>
        <taxon>Arundineae</taxon>
        <taxon>Arundo</taxon>
    </lineage>
</organism>
<accession>A0A0A8Z8L3</accession>
<dbReference type="AlphaFoldDB" id="A0A0A8Z8L3"/>
<protein>
    <submittedName>
        <fullName evidence="1">Uncharacterized protein</fullName>
    </submittedName>
</protein>
<name>A0A0A8Z8L3_ARUDO</name>
<reference evidence="1" key="2">
    <citation type="journal article" date="2015" name="Data Brief">
        <title>Shoot transcriptome of the giant reed, Arundo donax.</title>
        <authorList>
            <person name="Barrero R.A."/>
            <person name="Guerrero F.D."/>
            <person name="Moolhuijzen P."/>
            <person name="Goolsby J.A."/>
            <person name="Tidwell J."/>
            <person name="Bellgard S.E."/>
            <person name="Bellgard M.I."/>
        </authorList>
    </citation>
    <scope>NUCLEOTIDE SEQUENCE</scope>
    <source>
        <tissue evidence="1">Shoot tissue taken approximately 20 cm above the soil surface</tissue>
    </source>
</reference>
<dbReference type="EMBL" id="GBRH01262784">
    <property type="protein sequence ID" value="JAD35111.1"/>
    <property type="molecule type" value="Transcribed_RNA"/>
</dbReference>
<proteinExistence type="predicted"/>
<sequence length="48" mass="5589">MWQLLELHSTPDVLPASERVLTLSSMYFTPDTCKVPRMWQLLELQGIL</sequence>
<evidence type="ECO:0000313" key="1">
    <source>
        <dbReference type="EMBL" id="JAD35111.1"/>
    </source>
</evidence>